<name>A0A385SY02_9BACT</name>
<feature type="transmembrane region" description="Helical" evidence="2">
    <location>
        <begin position="59"/>
        <end position="84"/>
    </location>
</feature>
<gene>
    <name evidence="3" type="ORF">D4L85_32235</name>
</gene>
<evidence type="ECO:0000313" key="3">
    <source>
        <dbReference type="EMBL" id="AYB34967.1"/>
    </source>
</evidence>
<evidence type="ECO:0000256" key="1">
    <source>
        <dbReference type="SAM" id="MobiDB-lite"/>
    </source>
</evidence>
<dbReference type="AlphaFoldDB" id="A0A385SY02"/>
<dbReference type="InterPro" id="IPR010699">
    <property type="entry name" value="DUF1275"/>
</dbReference>
<sequence>MLRRYNHQRTLADNIRLGTLTAFAAGMVNVASFLIFFSFSSNVTGYFAIFAAEMAKGNFYQVFMVVGWIFLFFSGSFTSNFIIIHFNNRRRYLAHALPIVLEIVGLLIVGLYGQFFYQETLRETEALLAIMFFAMGLQNGLTAGISNFAVKTTHLTGATTDLGILLSMFTKSEFRIKPELVNKAKLIASTFGAFIAGALTAGIAYPYLQFRLFYVVCGFLTVVVMYDAYRVTFLRFANRSRRKGSYPSLASSPRQTTARTPA</sequence>
<keyword evidence="2" id="KW-0472">Membrane</keyword>
<protein>
    <submittedName>
        <fullName evidence="3">DUF1275 domain-containing protein</fullName>
    </submittedName>
</protein>
<reference evidence="4" key="1">
    <citation type="submission" date="2018-09" db="EMBL/GenBank/DDBJ databases">
        <title>Chryseolinea sp. KIS68-18 isolated from soil.</title>
        <authorList>
            <person name="Weon H.-Y."/>
            <person name="Kwon S.-W."/>
            <person name="Lee S.A."/>
        </authorList>
    </citation>
    <scope>NUCLEOTIDE SEQUENCE [LARGE SCALE GENOMIC DNA]</scope>
    <source>
        <strain evidence="4">KIS68-18</strain>
    </source>
</reference>
<feature type="transmembrane region" description="Helical" evidence="2">
    <location>
        <begin position="213"/>
        <end position="233"/>
    </location>
</feature>
<feature type="transmembrane region" description="Helical" evidence="2">
    <location>
        <begin position="96"/>
        <end position="115"/>
    </location>
</feature>
<accession>A0A385SY02</accession>
<dbReference type="RefSeq" id="WP_119758220.1">
    <property type="nucleotide sequence ID" value="NZ_CP032382.1"/>
</dbReference>
<dbReference type="Proteomes" id="UP000266183">
    <property type="component" value="Chromosome"/>
</dbReference>
<evidence type="ECO:0000256" key="2">
    <source>
        <dbReference type="SAM" id="Phobius"/>
    </source>
</evidence>
<keyword evidence="2" id="KW-0812">Transmembrane</keyword>
<keyword evidence="4" id="KW-1185">Reference proteome</keyword>
<feature type="region of interest" description="Disordered" evidence="1">
    <location>
        <begin position="243"/>
        <end position="262"/>
    </location>
</feature>
<dbReference type="Pfam" id="PF06912">
    <property type="entry name" value="DUF1275"/>
    <property type="match status" value="1"/>
</dbReference>
<organism evidence="3 4">
    <name type="scientific">Chryseolinea soli</name>
    <dbReference type="NCBI Taxonomy" id="2321403"/>
    <lineage>
        <taxon>Bacteria</taxon>
        <taxon>Pseudomonadati</taxon>
        <taxon>Bacteroidota</taxon>
        <taxon>Cytophagia</taxon>
        <taxon>Cytophagales</taxon>
        <taxon>Fulvivirgaceae</taxon>
        <taxon>Chryseolinea</taxon>
    </lineage>
</organism>
<dbReference type="PANTHER" id="PTHR37314:SF4">
    <property type="entry name" value="UPF0700 TRANSMEMBRANE PROTEIN YOAK"/>
    <property type="match status" value="1"/>
</dbReference>
<feature type="transmembrane region" description="Helical" evidence="2">
    <location>
        <begin position="186"/>
        <end position="207"/>
    </location>
</feature>
<keyword evidence="2" id="KW-1133">Transmembrane helix</keyword>
<feature type="transmembrane region" description="Helical" evidence="2">
    <location>
        <begin position="127"/>
        <end position="150"/>
    </location>
</feature>
<dbReference type="KEGG" id="chk:D4L85_32235"/>
<dbReference type="OrthoDB" id="270162at2"/>
<feature type="compositionally biased region" description="Polar residues" evidence="1">
    <location>
        <begin position="248"/>
        <end position="262"/>
    </location>
</feature>
<dbReference type="PANTHER" id="PTHR37314">
    <property type="entry name" value="SLR0142 PROTEIN"/>
    <property type="match status" value="1"/>
</dbReference>
<proteinExistence type="predicted"/>
<dbReference type="EMBL" id="CP032382">
    <property type="protein sequence ID" value="AYB34967.1"/>
    <property type="molecule type" value="Genomic_DNA"/>
</dbReference>
<evidence type="ECO:0000313" key="4">
    <source>
        <dbReference type="Proteomes" id="UP000266183"/>
    </source>
</evidence>